<gene>
    <name evidence="2" type="ORF">AOY20_01905</name>
</gene>
<dbReference type="KEGG" id="aei:AOY20_01905"/>
<keyword evidence="1" id="KW-0732">Signal</keyword>
<feature type="signal peptide" evidence="1">
    <location>
        <begin position="1"/>
        <end position="22"/>
    </location>
</feature>
<keyword evidence="3" id="KW-1185">Reference proteome</keyword>
<organism evidence="2 3">
    <name type="scientific">Acinetobacter equi</name>
    <dbReference type="NCBI Taxonomy" id="1324350"/>
    <lineage>
        <taxon>Bacteria</taxon>
        <taxon>Pseudomonadati</taxon>
        <taxon>Pseudomonadota</taxon>
        <taxon>Gammaproteobacteria</taxon>
        <taxon>Moraxellales</taxon>
        <taxon>Moraxellaceae</taxon>
        <taxon>Acinetobacter</taxon>
    </lineage>
</organism>
<proteinExistence type="predicted"/>
<dbReference type="Gene3D" id="3.40.50.1820">
    <property type="entry name" value="alpha/beta hydrolase"/>
    <property type="match status" value="2"/>
</dbReference>
<dbReference type="Pfam" id="PF03583">
    <property type="entry name" value="LIP"/>
    <property type="match status" value="1"/>
</dbReference>
<accession>A0A0N9VWF9</accession>
<dbReference type="PANTHER" id="PTHR34853:SF1">
    <property type="entry name" value="LIPASE 5"/>
    <property type="match status" value="1"/>
</dbReference>
<dbReference type="InterPro" id="IPR029058">
    <property type="entry name" value="AB_hydrolase_fold"/>
</dbReference>
<dbReference type="PROSITE" id="PS51257">
    <property type="entry name" value="PROKAR_LIPOPROTEIN"/>
    <property type="match status" value="1"/>
</dbReference>
<name>A0A0N9VWF9_9GAMM</name>
<reference evidence="2 3" key="1">
    <citation type="journal article" date="2015" name="Int. J. Syst. Evol. Microbiol.">
        <title>Acinetobacter equi sp. nov. isolated from horse faeces.</title>
        <authorList>
            <person name="Poppel M.T."/>
            <person name="Skiebe E."/>
            <person name="Laue M."/>
            <person name="Bergmann H."/>
            <person name="Ebersberger I."/>
            <person name="Garn T."/>
            <person name="Fruth A."/>
            <person name="Baumgardt S."/>
            <person name="Busse H.J."/>
            <person name="Wilharm G."/>
        </authorList>
    </citation>
    <scope>NUCLEOTIDE SEQUENCE [LARGE SCALE GENOMIC DNA]</scope>
    <source>
        <strain evidence="2 3">114</strain>
    </source>
</reference>
<protein>
    <submittedName>
        <fullName evidence="2">Uncharacterized protein</fullName>
    </submittedName>
</protein>
<evidence type="ECO:0000313" key="2">
    <source>
        <dbReference type="EMBL" id="ALH94397.1"/>
    </source>
</evidence>
<dbReference type="GO" id="GO:0004806">
    <property type="term" value="F:triacylglycerol lipase activity"/>
    <property type="evidence" value="ECO:0007669"/>
    <property type="project" value="InterPro"/>
</dbReference>
<dbReference type="Proteomes" id="UP000064939">
    <property type="component" value="Chromosome"/>
</dbReference>
<feature type="chain" id="PRO_5006039635" evidence="1">
    <location>
        <begin position="23"/>
        <end position="433"/>
    </location>
</feature>
<dbReference type="SUPFAM" id="SSF53474">
    <property type="entry name" value="alpha/beta-Hydrolases"/>
    <property type="match status" value="1"/>
</dbReference>
<sequence length="433" mass="47086">MANLYKKSLLAIFVSSTLLLTACNDSNDSSNSSGNVEKPIQYTNYVSESGYINSQNESIDMLENADRISIMKYRMPNVSGQNAEATALIMYPKGEAPVGGWKVVVWEHGTLGVGDSCAQSKAPFNNRVKPMSEELLAAGYVVIGIDYEGLGTPGIHPYLNIESEANSAIYAVKAFKERYGVKVHGDWMSVGQSQGGQASLGTAEYANNDLNYKGAVAGAPASNLDFIIGTVAPTALANIEQQEIAYNIPLENRTSVGAYATLLSYAAFAAVGIKAYEPNFNYIPMFEGRSQEIAKLAEGTNGEDGLCLSDMVNAYRSEIVKFMQEDSSRKVMDFPGISLNELQNNPTLQYFLNEVSQPGKKPIDKPILVIQGEADTNVPHAVTQMMVEGLKQISVNNQDITMISVPGAGHTEAIDWKRAELVEFIKKHMPYTQ</sequence>
<dbReference type="PIRSF" id="PIRSF029171">
    <property type="entry name" value="Esterase_LipA"/>
    <property type="match status" value="1"/>
</dbReference>
<dbReference type="OrthoDB" id="9955at2"/>
<dbReference type="STRING" id="1324350.AOY20_01905"/>
<evidence type="ECO:0000256" key="1">
    <source>
        <dbReference type="SAM" id="SignalP"/>
    </source>
</evidence>
<dbReference type="InterPro" id="IPR005152">
    <property type="entry name" value="Lipase_secreted"/>
</dbReference>
<dbReference type="EMBL" id="CP012808">
    <property type="protein sequence ID" value="ALH94397.1"/>
    <property type="molecule type" value="Genomic_DNA"/>
</dbReference>
<dbReference type="AlphaFoldDB" id="A0A0N9VWF9"/>
<dbReference type="GO" id="GO:0016042">
    <property type="term" value="P:lipid catabolic process"/>
    <property type="evidence" value="ECO:0007669"/>
    <property type="project" value="InterPro"/>
</dbReference>
<dbReference type="RefSeq" id="WP_054580310.1">
    <property type="nucleotide sequence ID" value="NZ_CP012808.1"/>
</dbReference>
<evidence type="ECO:0000313" key="3">
    <source>
        <dbReference type="Proteomes" id="UP000064939"/>
    </source>
</evidence>
<dbReference type="PANTHER" id="PTHR34853">
    <property type="match status" value="1"/>
</dbReference>